<feature type="coiled-coil region" evidence="5">
    <location>
        <begin position="50"/>
        <end position="78"/>
    </location>
</feature>
<feature type="domain" description="C3H1-type" evidence="7">
    <location>
        <begin position="186"/>
        <end position="224"/>
    </location>
</feature>
<evidence type="ECO:0000256" key="5">
    <source>
        <dbReference type="SAM" id="Coils"/>
    </source>
</evidence>
<dbReference type="GO" id="GO:0003729">
    <property type="term" value="F:mRNA binding"/>
    <property type="evidence" value="ECO:0007669"/>
    <property type="project" value="TreeGrafter"/>
</dbReference>
<evidence type="ECO:0000256" key="1">
    <source>
        <dbReference type="ARBA" id="ARBA00022723"/>
    </source>
</evidence>
<feature type="zinc finger region" description="C3H1-type" evidence="4">
    <location>
        <begin position="186"/>
        <end position="224"/>
    </location>
</feature>
<feature type="domain" description="C3H1-type" evidence="7">
    <location>
        <begin position="92"/>
        <end position="120"/>
    </location>
</feature>
<sequence length="419" mass="46554">MPPKKGGGNEPKKGKVVVDKTFGMKNKKGGATQKAMQQIKQQQAMVGKTKEDLARDKRKEEEKKLRAAAEKIRKEEAAQMHIVQPKVPFGVDPKTVVCEFWKHGRCDKSALKCKYAHSHDAGRKVEKKDLYTDTRDGDEAPGEAGAAAEGSGTAGADAQKKGATMEGWDQAKLDSVILSKHGNLKTTTDKVCKFFLQAVEENKYGWFWECPNGGEKCMYRHALPPGMSLSRIDTRVNLLIILPISFHFSAKSGFVLKAQRKAREEAEKENEITLEDFLEVERHRLGPNLTPVTPDTFAAWKKNRLDRKAAQEEAERNKKAMQAAANKMAGLSGREMFELNADFFEGGDDDGDEGDELDMAEYMKNYNRDQRSENGDDEEEDDEDDGASASAASDARVNGKMAELSVNGDEGEENGRRKE</sequence>
<dbReference type="PANTHER" id="PTHR12681">
    <property type="entry name" value="ZINC FINGER-CONTAINING PROTEIN P48ZNF"/>
    <property type="match status" value="1"/>
</dbReference>
<organism evidence="8 9">
    <name type="scientific">Tilletia walkeri</name>
    <dbReference type="NCBI Taxonomy" id="117179"/>
    <lineage>
        <taxon>Eukaryota</taxon>
        <taxon>Fungi</taxon>
        <taxon>Dikarya</taxon>
        <taxon>Basidiomycota</taxon>
        <taxon>Ustilaginomycotina</taxon>
        <taxon>Exobasidiomycetes</taxon>
        <taxon>Tilletiales</taxon>
        <taxon>Tilletiaceae</taxon>
        <taxon>Tilletia</taxon>
    </lineage>
</organism>
<name>A0A8X7T1U7_9BASI</name>
<dbReference type="GO" id="GO:0008270">
    <property type="term" value="F:zinc ion binding"/>
    <property type="evidence" value="ECO:0007669"/>
    <property type="project" value="UniProtKB-KW"/>
</dbReference>
<evidence type="ECO:0000256" key="4">
    <source>
        <dbReference type="PROSITE-ProRule" id="PRU00723"/>
    </source>
</evidence>
<reference evidence="8" key="1">
    <citation type="submission" date="2016-04" db="EMBL/GenBank/DDBJ databases">
        <authorList>
            <person name="Nguyen H.D."/>
            <person name="Samba Siva P."/>
            <person name="Cullis J."/>
            <person name="Levesque C.A."/>
            <person name="Hambleton S."/>
        </authorList>
    </citation>
    <scope>NUCLEOTIDE SEQUENCE</scope>
    <source>
        <strain evidence="8">DAOMC 236422</strain>
    </source>
</reference>
<dbReference type="Proteomes" id="UP000078113">
    <property type="component" value="Unassembled WGS sequence"/>
</dbReference>
<dbReference type="SMART" id="SM00356">
    <property type="entry name" value="ZnF_C3H1"/>
    <property type="match status" value="2"/>
</dbReference>
<dbReference type="PANTHER" id="PTHR12681:SF0">
    <property type="entry name" value="ZINC FINGER CCCH DOMAIN-CONTAINING PROTEIN 15"/>
    <property type="match status" value="1"/>
</dbReference>
<keyword evidence="9" id="KW-1185">Reference proteome</keyword>
<dbReference type="InterPro" id="IPR000571">
    <property type="entry name" value="Znf_CCCH"/>
</dbReference>
<dbReference type="Pfam" id="PF16543">
    <property type="entry name" value="DFRP_C"/>
    <property type="match status" value="1"/>
</dbReference>
<dbReference type="GO" id="GO:0002181">
    <property type="term" value="P:cytoplasmic translation"/>
    <property type="evidence" value="ECO:0007669"/>
    <property type="project" value="TreeGrafter"/>
</dbReference>
<gene>
    <name evidence="8" type="ORF">A4X09_0g6866</name>
</gene>
<evidence type="ECO:0000256" key="6">
    <source>
        <dbReference type="SAM" id="MobiDB-lite"/>
    </source>
</evidence>
<keyword evidence="1 4" id="KW-0479">Metal-binding</keyword>
<evidence type="ECO:0000313" key="8">
    <source>
        <dbReference type="EMBL" id="KAE8264766.1"/>
    </source>
</evidence>
<keyword evidence="2 4" id="KW-0863">Zinc-finger</keyword>
<dbReference type="EMBL" id="LWDG02000504">
    <property type="protein sequence ID" value="KAE8264766.1"/>
    <property type="molecule type" value="Genomic_DNA"/>
</dbReference>
<evidence type="ECO:0000256" key="3">
    <source>
        <dbReference type="ARBA" id="ARBA00022833"/>
    </source>
</evidence>
<keyword evidence="5" id="KW-0175">Coiled coil</keyword>
<evidence type="ECO:0000256" key="2">
    <source>
        <dbReference type="ARBA" id="ARBA00022771"/>
    </source>
</evidence>
<dbReference type="GO" id="GO:0005829">
    <property type="term" value="C:cytosol"/>
    <property type="evidence" value="ECO:0007669"/>
    <property type="project" value="TreeGrafter"/>
</dbReference>
<dbReference type="InterPro" id="IPR032378">
    <property type="entry name" value="ZC3H15/TMA46_C"/>
</dbReference>
<feature type="region of interest" description="Disordered" evidence="6">
    <location>
        <begin position="342"/>
        <end position="419"/>
    </location>
</feature>
<dbReference type="PROSITE" id="PS50103">
    <property type="entry name" value="ZF_C3H1"/>
    <property type="match status" value="2"/>
</dbReference>
<dbReference type="Gene3D" id="4.10.1000.10">
    <property type="entry name" value="Zinc finger, CCCH-type"/>
    <property type="match status" value="1"/>
</dbReference>
<feature type="zinc finger region" description="C3H1-type" evidence="4">
    <location>
        <begin position="92"/>
        <end position="120"/>
    </location>
</feature>
<dbReference type="AlphaFoldDB" id="A0A8X7T1U7"/>
<evidence type="ECO:0000313" key="9">
    <source>
        <dbReference type="Proteomes" id="UP000078113"/>
    </source>
</evidence>
<evidence type="ECO:0000259" key="7">
    <source>
        <dbReference type="PROSITE" id="PS50103"/>
    </source>
</evidence>
<keyword evidence="3 4" id="KW-0862">Zinc</keyword>
<feature type="compositionally biased region" description="Low complexity" evidence="6">
    <location>
        <begin position="142"/>
        <end position="157"/>
    </location>
</feature>
<comment type="caution">
    <text evidence="8">The sequence shown here is derived from an EMBL/GenBank/DDBJ whole genome shotgun (WGS) entry which is preliminary data.</text>
</comment>
<feature type="region of interest" description="Disordered" evidence="6">
    <location>
        <begin position="127"/>
        <end position="163"/>
    </location>
</feature>
<feature type="compositionally biased region" description="Basic and acidic residues" evidence="6">
    <location>
        <begin position="127"/>
        <end position="138"/>
    </location>
</feature>
<feature type="compositionally biased region" description="Acidic residues" evidence="6">
    <location>
        <begin position="375"/>
        <end position="386"/>
    </location>
</feature>
<dbReference type="Gene3D" id="6.20.400.10">
    <property type="match status" value="1"/>
</dbReference>
<accession>A0A8X7T1U7</accession>
<reference evidence="8" key="2">
    <citation type="journal article" date="2019" name="IMA Fungus">
        <title>Genome sequencing and comparison of five Tilletia species to identify candidate genes for the detection of regulated species infecting wheat.</title>
        <authorList>
            <person name="Nguyen H.D.T."/>
            <person name="Sultana T."/>
            <person name="Kesanakurti P."/>
            <person name="Hambleton S."/>
        </authorList>
    </citation>
    <scope>NUCLEOTIDE SEQUENCE</scope>
    <source>
        <strain evidence="8">DAOMC 236422</strain>
    </source>
</reference>
<protein>
    <recommendedName>
        <fullName evidence="7">C3H1-type domain-containing protein</fullName>
    </recommendedName>
</protein>
<proteinExistence type="predicted"/>
<feature type="compositionally biased region" description="Acidic residues" evidence="6">
    <location>
        <begin position="345"/>
        <end position="359"/>
    </location>
</feature>